<dbReference type="InterPro" id="IPR013974">
    <property type="entry name" value="SAF"/>
</dbReference>
<protein>
    <submittedName>
        <fullName evidence="3">UxaA family hydrolase</fullName>
    </submittedName>
</protein>
<proteinExistence type="predicted"/>
<dbReference type="EMBL" id="JANQBD010000018">
    <property type="protein sequence ID" value="MCR8634193.1"/>
    <property type="molecule type" value="Genomic_DNA"/>
</dbReference>
<accession>A0ABT1YLY3</accession>
<dbReference type="CDD" id="cd11613">
    <property type="entry name" value="SAF_AH_GD"/>
    <property type="match status" value="1"/>
</dbReference>
<sequence>MMNNNDSTVSGYDKTALVLDPLDNVAVALVPLQKGDRCVIRFPDRLDELTAEEAIEFGHKIALKDFEANEPVMKYGEEIGKMCTAIHKGCWIHNHNMYCERGLK</sequence>
<dbReference type="Pfam" id="PF08666">
    <property type="entry name" value="SAF"/>
    <property type="match status" value="1"/>
</dbReference>
<organism evidence="3 4">
    <name type="scientific">Paenibacillus radicis</name>
    <name type="common">ex Xue et al. 2023</name>
    <dbReference type="NCBI Taxonomy" id="2972489"/>
    <lineage>
        <taxon>Bacteria</taxon>
        <taxon>Bacillati</taxon>
        <taxon>Bacillota</taxon>
        <taxon>Bacilli</taxon>
        <taxon>Bacillales</taxon>
        <taxon>Paenibacillaceae</taxon>
        <taxon>Paenibacillus</taxon>
    </lineage>
</organism>
<keyword evidence="3" id="KW-0378">Hydrolase</keyword>
<dbReference type="Gene3D" id="2.30.130.110">
    <property type="match status" value="1"/>
</dbReference>
<evidence type="ECO:0000256" key="1">
    <source>
        <dbReference type="ARBA" id="ARBA00023239"/>
    </source>
</evidence>
<evidence type="ECO:0000259" key="2">
    <source>
        <dbReference type="Pfam" id="PF08666"/>
    </source>
</evidence>
<dbReference type="InterPro" id="IPR044144">
    <property type="entry name" value="SAF_UxaA/GarD"/>
</dbReference>
<keyword evidence="1" id="KW-0456">Lyase</keyword>
<feature type="domain" description="SAF" evidence="2">
    <location>
        <begin position="23"/>
        <end position="96"/>
    </location>
</feature>
<dbReference type="Proteomes" id="UP001300012">
    <property type="component" value="Unassembled WGS sequence"/>
</dbReference>
<dbReference type="RefSeq" id="WP_258215756.1">
    <property type="nucleotide sequence ID" value="NZ_JANQBD010000018.1"/>
</dbReference>
<name>A0ABT1YLY3_9BACL</name>
<reference evidence="3 4" key="1">
    <citation type="submission" date="2022-08" db="EMBL/GenBank/DDBJ databases">
        <title>Paenibacillus endoradicis sp. nov., Paenibacillus radicibacter sp. nov and Paenibacillus pararadicis sp. nov., three cold-adapted plant growth-promoting bacteria isolated from root of Larix gmelinii in Great Khingan.</title>
        <authorList>
            <person name="Xue H."/>
        </authorList>
    </citation>
    <scope>NUCLEOTIDE SEQUENCE [LARGE SCALE GENOMIC DNA]</scope>
    <source>
        <strain evidence="3 4">N5-1-1-5</strain>
    </source>
</reference>
<evidence type="ECO:0000313" key="3">
    <source>
        <dbReference type="EMBL" id="MCR8634193.1"/>
    </source>
</evidence>
<gene>
    <name evidence="3" type="ORF">NV381_23665</name>
</gene>
<dbReference type="GO" id="GO:0016787">
    <property type="term" value="F:hydrolase activity"/>
    <property type="evidence" value="ECO:0007669"/>
    <property type="project" value="UniProtKB-KW"/>
</dbReference>
<comment type="caution">
    <text evidence="3">The sequence shown here is derived from an EMBL/GenBank/DDBJ whole genome shotgun (WGS) entry which is preliminary data.</text>
</comment>
<keyword evidence="4" id="KW-1185">Reference proteome</keyword>
<evidence type="ECO:0000313" key="4">
    <source>
        <dbReference type="Proteomes" id="UP001300012"/>
    </source>
</evidence>